<dbReference type="InterPro" id="IPR007393">
    <property type="entry name" value="YlxR_dom"/>
</dbReference>
<name>B3QZW4_PHYMT</name>
<dbReference type="Gene3D" id="3.30.1230.10">
    <property type="entry name" value="YlxR-like"/>
    <property type="match status" value="1"/>
</dbReference>
<dbReference type="AlphaFoldDB" id="B3QZW4"/>
<organism evidence="3">
    <name type="scientific">Phytoplasma mali (strain AT)</name>
    <dbReference type="NCBI Taxonomy" id="482235"/>
    <lineage>
        <taxon>Bacteria</taxon>
        <taxon>Bacillati</taxon>
        <taxon>Mycoplasmatota</taxon>
        <taxon>Mollicutes</taxon>
        <taxon>Acholeplasmatales</taxon>
        <taxon>Acholeplasmataceae</taxon>
        <taxon>Candidatus Phytoplasma</taxon>
        <taxon>16SrX (Apple proliferation group)</taxon>
    </lineage>
</organism>
<gene>
    <name evidence="2" type="ordered locus">ATP_00314</name>
</gene>
<evidence type="ECO:0000313" key="2">
    <source>
        <dbReference type="EMBL" id="CAP18501.1"/>
    </source>
</evidence>
<keyword evidence="3" id="KW-1185">Reference proteome</keyword>
<dbReference type="HOGENOM" id="CLU_147970_2_1_14"/>
<dbReference type="Proteomes" id="UP000002020">
    <property type="component" value="Chromosome"/>
</dbReference>
<dbReference type="InterPro" id="IPR037465">
    <property type="entry name" value="YlxR"/>
</dbReference>
<dbReference type="EMBL" id="CU469464">
    <property type="protein sequence ID" value="CAP18501.1"/>
    <property type="molecule type" value="Genomic_DNA"/>
</dbReference>
<evidence type="ECO:0000313" key="3">
    <source>
        <dbReference type="Proteomes" id="UP000002020"/>
    </source>
</evidence>
<reference evidence="2 3" key="1">
    <citation type="journal article" date="2008" name="BMC Genomics">
        <title>The linear chromosome of the plant-pathogenic mycoplasma 'Candidatus Phytoplasma mali'.</title>
        <authorList>
            <person name="Kube M."/>
            <person name="Schneider B."/>
            <person name="Kuhl H."/>
            <person name="Dandekar T."/>
            <person name="Heitmann K."/>
            <person name="Migdoll A.M."/>
            <person name="Reinhardt R."/>
            <person name="Seemueller E."/>
        </authorList>
    </citation>
    <scope>NUCLEOTIDE SEQUENCE [LARGE SCALE GENOMIC DNA]</scope>
    <source>
        <strain evidence="2 3">AT</strain>
    </source>
</reference>
<accession>B3QZW4</accession>
<dbReference type="Pfam" id="PF04296">
    <property type="entry name" value="YlxR"/>
    <property type="match status" value="1"/>
</dbReference>
<protein>
    <recommendedName>
        <fullName evidence="1">YlxR domain-containing protein</fullName>
    </recommendedName>
</protein>
<dbReference type="InterPro" id="IPR035931">
    <property type="entry name" value="YlxR-like_sf"/>
</dbReference>
<evidence type="ECO:0000259" key="1">
    <source>
        <dbReference type="Pfam" id="PF04296"/>
    </source>
</evidence>
<dbReference type="SUPFAM" id="SSF64376">
    <property type="entry name" value="YlxR-like"/>
    <property type="match status" value="1"/>
</dbReference>
<dbReference type="PANTHER" id="PTHR34215:SF1">
    <property type="entry name" value="YLXR DOMAIN-CONTAINING PROTEIN"/>
    <property type="match status" value="1"/>
</dbReference>
<sequence length="90" mass="10668">MIKKKLILRTCIASRCILPKEKLIRVVVTRDKLIFIDFDHILLGRGAYFVLTLKNVLLIQKKKILEKKLKTYIPKEIYQKLLEMVQTIEN</sequence>
<dbReference type="KEGG" id="pml:ATP_00314"/>
<dbReference type="PANTHER" id="PTHR34215">
    <property type="entry name" value="BLL0784 PROTEIN"/>
    <property type="match status" value="1"/>
</dbReference>
<proteinExistence type="predicted"/>
<dbReference type="STRING" id="37692.ATP_00314"/>
<dbReference type="eggNOG" id="COG2740">
    <property type="taxonomic scope" value="Bacteria"/>
</dbReference>
<feature type="domain" description="YlxR" evidence="1">
    <location>
        <begin position="9"/>
        <end position="81"/>
    </location>
</feature>